<evidence type="ECO:0008006" key="4">
    <source>
        <dbReference type="Google" id="ProtNLM"/>
    </source>
</evidence>
<dbReference type="Proteomes" id="UP001597079">
    <property type="component" value="Unassembled WGS sequence"/>
</dbReference>
<dbReference type="RefSeq" id="WP_377942859.1">
    <property type="nucleotide sequence ID" value="NZ_JBHUCX010000024.1"/>
</dbReference>
<keyword evidence="3" id="KW-1185">Reference proteome</keyword>
<evidence type="ECO:0000256" key="1">
    <source>
        <dbReference type="SAM" id="Phobius"/>
    </source>
</evidence>
<organism evidence="2 3">
    <name type="scientific">Alicyclobacillus fodiniaquatilis</name>
    <dbReference type="NCBI Taxonomy" id="1661150"/>
    <lineage>
        <taxon>Bacteria</taxon>
        <taxon>Bacillati</taxon>
        <taxon>Bacillota</taxon>
        <taxon>Bacilli</taxon>
        <taxon>Bacillales</taxon>
        <taxon>Alicyclobacillaceae</taxon>
        <taxon>Alicyclobacillus</taxon>
    </lineage>
</organism>
<accession>A0ABW4JGZ0</accession>
<dbReference type="EMBL" id="JBHUCX010000024">
    <property type="protein sequence ID" value="MFD1674988.1"/>
    <property type="molecule type" value="Genomic_DNA"/>
</dbReference>
<evidence type="ECO:0000313" key="3">
    <source>
        <dbReference type="Proteomes" id="UP001597079"/>
    </source>
</evidence>
<name>A0ABW4JGZ0_9BACL</name>
<gene>
    <name evidence="2" type="ORF">ACFSB2_09810</name>
</gene>
<protein>
    <recommendedName>
        <fullName evidence="4">SPOR domain-containing protein</fullName>
    </recommendedName>
</protein>
<keyword evidence="1" id="KW-0472">Membrane</keyword>
<reference evidence="3" key="1">
    <citation type="journal article" date="2019" name="Int. J. Syst. Evol. Microbiol.">
        <title>The Global Catalogue of Microorganisms (GCM) 10K type strain sequencing project: providing services to taxonomists for standard genome sequencing and annotation.</title>
        <authorList>
            <consortium name="The Broad Institute Genomics Platform"/>
            <consortium name="The Broad Institute Genome Sequencing Center for Infectious Disease"/>
            <person name="Wu L."/>
            <person name="Ma J."/>
        </authorList>
    </citation>
    <scope>NUCLEOTIDE SEQUENCE [LARGE SCALE GENOMIC DNA]</scope>
    <source>
        <strain evidence="3">CGMCC 1.12286</strain>
    </source>
</reference>
<keyword evidence="1" id="KW-0812">Transmembrane</keyword>
<keyword evidence="1" id="KW-1133">Transmembrane helix</keyword>
<proteinExistence type="predicted"/>
<evidence type="ECO:0000313" key="2">
    <source>
        <dbReference type="EMBL" id="MFD1674988.1"/>
    </source>
</evidence>
<sequence>MSLGENGVAEADIKQRSSDTSSLLVRMGQEAWVVRTQTAQPESEKQVQNTARLRLDKPIGLRGLSPQKRVHPARARYAQMHGPRRHGLRAFYRFVTRVVVYIARTILPRHANRLLASLQGGLIIGMIFGCLAVFLFHQMAPLSTSAIVPQNTTEQPSTPIVASVPQKAMAVPGFRIYLVEYGVYNTAAQAQAEVASLKSHSLTSYIVSLNGFAVVSAACVQASDADTIAKQAQAVAPAAKVKTIQAKSRNIAILGKTTATTVDSVQHWLADSTSGLLALTAWLADHGRIADAQTALASAKEAYPGDSSVAETGLQNQLMGLHQSLQAADESFVKHDNTAAAQQTLNAFVQLLNIQGVNELVS</sequence>
<comment type="caution">
    <text evidence="2">The sequence shown here is derived from an EMBL/GenBank/DDBJ whole genome shotgun (WGS) entry which is preliminary data.</text>
</comment>
<feature type="transmembrane region" description="Helical" evidence="1">
    <location>
        <begin position="113"/>
        <end position="136"/>
    </location>
</feature>